<organism evidence="2 3">
    <name type="scientific">Tetraparma gracilis</name>
    <dbReference type="NCBI Taxonomy" id="2962635"/>
    <lineage>
        <taxon>Eukaryota</taxon>
        <taxon>Sar</taxon>
        <taxon>Stramenopiles</taxon>
        <taxon>Ochrophyta</taxon>
        <taxon>Bolidophyceae</taxon>
        <taxon>Parmales</taxon>
        <taxon>Triparmaceae</taxon>
        <taxon>Tetraparma</taxon>
    </lineage>
</organism>
<sequence>MDKKEQLKEKRRQLAEDEAKVSDKIASLRREIKQRAAKDVIGVVPSKAERAHLLLQCGLCRGRQAPHCSNAKHSCKPWRRTAGVPEKGEPEDEWEVQVVIGVVPSKAERERLKLQCGACQGKHCQHACKPWRRNSRIAEKEEPDCEVPEPMIDAKKLREAKKLRHEQRVLLERERTVAVPPKAERELLKLQCRACNGGHQKHSCRPWRRRGGIAEKGESDDEGVGTGVRWAVTSELVYQIPPKEDRRILRQRCGACQGMPLKAPQKYHTCKVFRRLPNVAEEGESEDEDAIAQEIRNRDSAGGKRKRMLATHFCEACKGRKRKHTCFDLEIHNRDSAGGREKIMLAMQFCEACKGRKRKHTCFALQRERGGGD</sequence>
<comment type="caution">
    <text evidence="2">The sequence shown here is derived from an EMBL/GenBank/DDBJ whole genome shotgun (WGS) entry which is preliminary data.</text>
</comment>
<feature type="region of interest" description="Disordered" evidence="1">
    <location>
        <begin position="1"/>
        <end position="20"/>
    </location>
</feature>
<evidence type="ECO:0000313" key="3">
    <source>
        <dbReference type="Proteomes" id="UP001165060"/>
    </source>
</evidence>
<protein>
    <submittedName>
        <fullName evidence="2">Uncharacterized protein</fullName>
    </submittedName>
</protein>
<feature type="non-terminal residue" evidence="2">
    <location>
        <position position="373"/>
    </location>
</feature>
<name>A0ABQ6M442_9STRA</name>
<proteinExistence type="predicted"/>
<reference evidence="2 3" key="1">
    <citation type="journal article" date="2023" name="Commun. Biol.">
        <title>Genome analysis of Parmales, the sister group of diatoms, reveals the evolutionary specialization of diatoms from phago-mixotrophs to photoautotrophs.</title>
        <authorList>
            <person name="Ban H."/>
            <person name="Sato S."/>
            <person name="Yoshikawa S."/>
            <person name="Yamada K."/>
            <person name="Nakamura Y."/>
            <person name="Ichinomiya M."/>
            <person name="Sato N."/>
            <person name="Blanc-Mathieu R."/>
            <person name="Endo H."/>
            <person name="Kuwata A."/>
            <person name="Ogata H."/>
        </authorList>
    </citation>
    <scope>NUCLEOTIDE SEQUENCE [LARGE SCALE GENOMIC DNA]</scope>
</reference>
<evidence type="ECO:0000313" key="2">
    <source>
        <dbReference type="EMBL" id="GMI19126.1"/>
    </source>
</evidence>
<keyword evidence="3" id="KW-1185">Reference proteome</keyword>
<evidence type="ECO:0000256" key="1">
    <source>
        <dbReference type="SAM" id="MobiDB-lite"/>
    </source>
</evidence>
<gene>
    <name evidence="2" type="ORF">TeGR_g9952</name>
</gene>
<accession>A0ABQ6M442</accession>
<dbReference type="Proteomes" id="UP001165060">
    <property type="component" value="Unassembled WGS sequence"/>
</dbReference>
<dbReference type="EMBL" id="BRYB01003685">
    <property type="protein sequence ID" value="GMI19126.1"/>
    <property type="molecule type" value="Genomic_DNA"/>
</dbReference>